<dbReference type="Proteomes" id="UP000319411">
    <property type="component" value="Plasmid unnamed1"/>
</dbReference>
<dbReference type="PANTHER" id="PTHR43861">
    <property type="entry name" value="TRANS-ACONITATE 2-METHYLTRANSFERASE-RELATED"/>
    <property type="match status" value="1"/>
</dbReference>
<dbReference type="GO" id="GO:0008168">
    <property type="term" value="F:methyltransferase activity"/>
    <property type="evidence" value="ECO:0007669"/>
    <property type="project" value="UniProtKB-KW"/>
</dbReference>
<dbReference type="RefSeq" id="WP_145891530.1">
    <property type="nucleotide sequence ID" value="NZ_CP032703.1"/>
</dbReference>
<dbReference type="GO" id="GO:0032259">
    <property type="term" value="P:methylation"/>
    <property type="evidence" value="ECO:0007669"/>
    <property type="project" value="UniProtKB-KW"/>
</dbReference>
<dbReference type="InterPro" id="IPR029063">
    <property type="entry name" value="SAM-dependent_MTases_sf"/>
</dbReference>
<protein>
    <submittedName>
        <fullName evidence="1">Class I SAM-dependent methyltransferase</fullName>
    </submittedName>
</protein>
<keyword evidence="1" id="KW-0614">Plasmid</keyword>
<dbReference type="Gene3D" id="3.40.50.150">
    <property type="entry name" value="Vaccinia Virus protein VP39"/>
    <property type="match status" value="1"/>
</dbReference>
<dbReference type="KEGG" id="pdis:D8B20_19880"/>
<dbReference type="Pfam" id="PF13489">
    <property type="entry name" value="Methyltransf_23"/>
    <property type="match status" value="1"/>
</dbReference>
<gene>
    <name evidence="1" type="ORF">D8B20_19880</name>
</gene>
<dbReference type="SUPFAM" id="SSF53335">
    <property type="entry name" value="S-adenosyl-L-methionine-dependent methyltransferases"/>
    <property type="match status" value="1"/>
</dbReference>
<evidence type="ECO:0000313" key="1">
    <source>
        <dbReference type="EMBL" id="QDY44167.1"/>
    </source>
</evidence>
<accession>A0A518XJ03</accession>
<geneLocation type="plasmid" evidence="1 2">
    <name>unnamed1</name>
</geneLocation>
<reference evidence="1 2" key="1">
    <citation type="submission" date="2018-10" db="EMBL/GenBank/DDBJ databases">
        <title>Genome Sequencing of Pantoea dispersa DSM 32899.</title>
        <authorList>
            <person name="Nawrath M."/>
            <person name="Ottenheim C."/>
            <person name="Wilm A."/>
            <person name="Zimmermann W."/>
            <person name="Wu J.C."/>
        </authorList>
    </citation>
    <scope>NUCLEOTIDE SEQUENCE [LARGE SCALE GENOMIC DNA]</scope>
    <source>
        <strain evidence="1 2">DSM 32899</strain>
        <plasmid evidence="1 2">unnamed1</plasmid>
    </source>
</reference>
<dbReference type="EMBL" id="CP032703">
    <property type="protein sequence ID" value="QDY44167.1"/>
    <property type="molecule type" value="Genomic_DNA"/>
</dbReference>
<keyword evidence="1" id="KW-0808">Transferase</keyword>
<sequence>MDNAAFKAVINLYERHAQAFAALRPVSLTERPWLDRFIRYLPAGGHVLDIGCGTGSPVAEYLLGQGFRVTGIDSSPSMIALCRDKFPQASWKVADMRQLDLGKTFDGILAWDSFFHLCQSDQRDMFALFSAHARPGTVLMFNTGPEAGEAFGQFQGETLAHASLSPEEYASLMQDYDFQIVRHSAEDKACNGRTLWLAVKSVPGQPD</sequence>
<keyword evidence="2" id="KW-1185">Reference proteome</keyword>
<evidence type="ECO:0000313" key="2">
    <source>
        <dbReference type="Proteomes" id="UP000319411"/>
    </source>
</evidence>
<dbReference type="OrthoDB" id="9791837at2"/>
<dbReference type="AlphaFoldDB" id="A0A518XJ03"/>
<name>A0A518XJ03_9GAMM</name>
<organism evidence="1 2">
    <name type="scientific">Candidatus Pantoea soli</name>
    <dbReference type="NCBI Taxonomy" id="3098669"/>
    <lineage>
        <taxon>Bacteria</taxon>
        <taxon>Pseudomonadati</taxon>
        <taxon>Pseudomonadota</taxon>
        <taxon>Gammaproteobacteria</taxon>
        <taxon>Enterobacterales</taxon>
        <taxon>Erwiniaceae</taxon>
        <taxon>Pantoea</taxon>
    </lineage>
</organism>
<keyword evidence="1" id="KW-0489">Methyltransferase</keyword>
<proteinExistence type="predicted"/>
<dbReference type="CDD" id="cd02440">
    <property type="entry name" value="AdoMet_MTases"/>
    <property type="match status" value="1"/>
</dbReference>